<evidence type="ECO:0000313" key="1">
    <source>
        <dbReference type="EMBL" id="MFC3163080.1"/>
    </source>
</evidence>
<dbReference type="Proteomes" id="UP001595647">
    <property type="component" value="Unassembled WGS sequence"/>
</dbReference>
<organism evidence="1 2">
    <name type="scientific">Ciceribacter thiooxidans</name>
    <dbReference type="NCBI Taxonomy" id="1969821"/>
    <lineage>
        <taxon>Bacteria</taxon>
        <taxon>Pseudomonadati</taxon>
        <taxon>Pseudomonadota</taxon>
        <taxon>Alphaproteobacteria</taxon>
        <taxon>Hyphomicrobiales</taxon>
        <taxon>Rhizobiaceae</taxon>
        <taxon>Ciceribacter</taxon>
    </lineage>
</organism>
<dbReference type="EMBL" id="JBHRTG010000007">
    <property type="protein sequence ID" value="MFC3163080.1"/>
    <property type="molecule type" value="Genomic_DNA"/>
</dbReference>
<sequence>MKPEFSPDALRLFLTAQVRHAGNLAASFPPERRAEDIARRNAERAEKAVIAKRANVSKAVLQQAMTGGQPVMAAHAERLWFALGFDLVSMEIMLEGYR</sequence>
<proteinExistence type="predicted"/>
<name>A0ABV7I2D2_9HYPH</name>
<keyword evidence="2" id="KW-1185">Reference proteome</keyword>
<comment type="caution">
    <text evidence="1">The sequence shown here is derived from an EMBL/GenBank/DDBJ whole genome shotgun (WGS) entry which is preliminary data.</text>
</comment>
<gene>
    <name evidence="1" type="ORF">ACFOHV_07285</name>
</gene>
<dbReference type="RefSeq" id="WP_182305413.1">
    <property type="nucleotide sequence ID" value="NZ_CP059896.1"/>
</dbReference>
<protein>
    <submittedName>
        <fullName evidence="1">Uncharacterized protein</fullName>
    </submittedName>
</protein>
<evidence type="ECO:0000313" key="2">
    <source>
        <dbReference type="Proteomes" id="UP001595647"/>
    </source>
</evidence>
<accession>A0ABV7I2D2</accession>
<reference evidence="2" key="1">
    <citation type="journal article" date="2019" name="Int. J. Syst. Evol. Microbiol.">
        <title>The Global Catalogue of Microorganisms (GCM) 10K type strain sequencing project: providing services to taxonomists for standard genome sequencing and annotation.</title>
        <authorList>
            <consortium name="The Broad Institute Genomics Platform"/>
            <consortium name="The Broad Institute Genome Sequencing Center for Infectious Disease"/>
            <person name="Wu L."/>
            <person name="Ma J."/>
        </authorList>
    </citation>
    <scope>NUCLEOTIDE SEQUENCE [LARGE SCALE GENOMIC DNA]</scope>
    <source>
        <strain evidence="2">KCTC 52231</strain>
    </source>
</reference>